<reference evidence="3" key="2">
    <citation type="submission" date="2023-05" db="EMBL/GenBank/DDBJ databases">
        <authorList>
            <consortium name="Lawrence Berkeley National Laboratory"/>
            <person name="Steindorff A."/>
            <person name="Hensen N."/>
            <person name="Bonometti L."/>
            <person name="Westerberg I."/>
            <person name="Brannstrom I.O."/>
            <person name="Guillou S."/>
            <person name="Cros-Aarteil S."/>
            <person name="Calhoun S."/>
            <person name="Haridas S."/>
            <person name="Kuo A."/>
            <person name="Mondo S."/>
            <person name="Pangilinan J."/>
            <person name="Riley R."/>
            <person name="Labutti K."/>
            <person name="Andreopoulos B."/>
            <person name="Lipzen A."/>
            <person name="Chen C."/>
            <person name="Yanf M."/>
            <person name="Daum C."/>
            <person name="Ng V."/>
            <person name="Clum A."/>
            <person name="Ohm R."/>
            <person name="Martin F."/>
            <person name="Silar P."/>
            <person name="Natvig D."/>
            <person name="Lalanne C."/>
            <person name="Gautier V."/>
            <person name="Ament-Velasquez S.L."/>
            <person name="Kruys A."/>
            <person name="Hutchinson M.I."/>
            <person name="Powell A.J."/>
            <person name="Barry K."/>
            <person name="Miller A.N."/>
            <person name="Grigoriev I.V."/>
            <person name="Debuchy R."/>
            <person name="Gladieux P."/>
            <person name="Thoren M.H."/>
            <person name="Johannesson H."/>
        </authorList>
    </citation>
    <scope>NUCLEOTIDE SEQUENCE</scope>
    <source>
        <strain evidence="3">CBS 141.50</strain>
    </source>
</reference>
<keyword evidence="4" id="KW-1185">Reference proteome</keyword>
<feature type="compositionally biased region" description="Low complexity" evidence="1">
    <location>
        <begin position="166"/>
        <end position="176"/>
    </location>
</feature>
<dbReference type="AlphaFoldDB" id="A0AAN6ZPH8"/>
<dbReference type="GeneID" id="87813555"/>
<evidence type="ECO:0000256" key="1">
    <source>
        <dbReference type="SAM" id="MobiDB-lite"/>
    </source>
</evidence>
<proteinExistence type="predicted"/>
<evidence type="ECO:0000313" key="3">
    <source>
        <dbReference type="EMBL" id="KAK4144546.1"/>
    </source>
</evidence>
<protein>
    <recommendedName>
        <fullName evidence="2">C2H2-type domain-containing protein</fullName>
    </recommendedName>
</protein>
<sequence length="958" mass="104251">MKRTGHTTLPLDTPLHSPSTSKPPTPATSRGPYTEPSPVRIVSDILPPKIPSTPTVPFSATPSKTYPATDSVRKTKYATDEQRREATSRALKERWASGRMDHVHKKRIETMRRRKEEEAKLANSGVNKASSFKETPVYPPKYPLPQPNGPGASQVGEPTAQEQRQSLSASDSSFSDSESESSDGSDYGPLDTENMDFEPPAPTPETLSGHAGNNGVGSQGAPSATPTDIQAREHVSADPGEMGMEEKMVPLGHSYSKWKDVNGVLQGTYGALLPEGYQFSAEIPGHPWICPLRTCRRAFPALIKLGGHFNRAHRGVRFHDNEDGTFSVRDPPRESGGPIVASKGPADPLDPPPVAASFPIAPQYPNTVDVDTPISTDVPAVEQGPASEGDPSALWGYLEPFLVKHKGPNIPTIGWVRQLLPLPRVRDLDWNTAWLSNHPYNDTHPRDISALIVQVTGEAAPQPCERCSTSQGPFRSCVMISSRADNAARSAIISCGNCFYHFRQSKCSHRFWGATRRPLPQDGGPADVDMMDVDSAEALAELEDDEKEEASGGSAASSEAPSGLGSTTPMTGNIPTGLYEAEPGRPYTKWPDEHGNLITAYGCLLPAGYQFDTTYPNMKWVCPVRDCRMTHSQLRFLGFHFERTHWGALFNDNRDGTLTVKGTYGGDRASALGNGGKILIQAPPIVVSNDILTSQTPLVQPRLRQHLAAATQFDVRRGRSRDFRAKDTTAELWAYVKEHVASTTEIPGNSVVKHLLKLPKQRDVPYNTHHRAKRFEESQPRDVAAMLIQITGDEAEPGETCKRCLMANAARRGRREGRSIGGTSPAVFTLPIILPWRSLPATSIILPSRSNLKHETAIAYSKLFLSATSSSAIPVDDGIAFRVNTIVKGQALALDAELDTTRLCAVASGKVKAKIGEEPEFAVGPHGLFKVKAGTNCTARNEWELDAVVFIFHVQSLP</sequence>
<accession>A0AAN6ZPH8</accession>
<dbReference type="InterPro" id="IPR022190">
    <property type="entry name" value="DUF3716"/>
</dbReference>
<gene>
    <name evidence="3" type="ORF">C8A04DRAFT_11366</name>
</gene>
<feature type="domain" description="C2H2-type" evidence="2">
    <location>
        <begin position="290"/>
        <end position="313"/>
    </location>
</feature>
<feature type="compositionally biased region" description="Pro residues" evidence="1">
    <location>
        <begin position="137"/>
        <end position="148"/>
    </location>
</feature>
<feature type="compositionally biased region" description="Basic and acidic residues" evidence="1">
    <location>
        <begin position="71"/>
        <end position="101"/>
    </location>
</feature>
<dbReference type="EMBL" id="MU853576">
    <property type="protein sequence ID" value="KAK4144546.1"/>
    <property type="molecule type" value="Genomic_DNA"/>
</dbReference>
<feature type="compositionally biased region" description="Basic and acidic residues" evidence="1">
    <location>
        <begin position="108"/>
        <end position="120"/>
    </location>
</feature>
<evidence type="ECO:0000313" key="4">
    <source>
        <dbReference type="Proteomes" id="UP001302676"/>
    </source>
</evidence>
<feature type="compositionally biased region" description="Low complexity" evidence="1">
    <location>
        <begin position="551"/>
        <end position="566"/>
    </location>
</feature>
<organism evidence="3 4">
    <name type="scientific">Dichotomopilus funicola</name>
    <dbReference type="NCBI Taxonomy" id="1934379"/>
    <lineage>
        <taxon>Eukaryota</taxon>
        <taxon>Fungi</taxon>
        <taxon>Dikarya</taxon>
        <taxon>Ascomycota</taxon>
        <taxon>Pezizomycotina</taxon>
        <taxon>Sordariomycetes</taxon>
        <taxon>Sordariomycetidae</taxon>
        <taxon>Sordariales</taxon>
        <taxon>Chaetomiaceae</taxon>
        <taxon>Dichotomopilus</taxon>
    </lineage>
</organism>
<comment type="caution">
    <text evidence="3">The sequence shown here is derived from an EMBL/GenBank/DDBJ whole genome shotgun (WGS) entry which is preliminary data.</text>
</comment>
<feature type="compositionally biased region" description="Polar residues" evidence="1">
    <location>
        <begin position="124"/>
        <end position="133"/>
    </location>
</feature>
<feature type="region of interest" description="Disordered" evidence="1">
    <location>
        <begin position="322"/>
        <end position="345"/>
    </location>
</feature>
<feature type="region of interest" description="Disordered" evidence="1">
    <location>
        <begin position="543"/>
        <end position="578"/>
    </location>
</feature>
<feature type="region of interest" description="Disordered" evidence="1">
    <location>
        <begin position="1"/>
        <end position="228"/>
    </location>
</feature>
<dbReference type="PROSITE" id="PS00028">
    <property type="entry name" value="ZINC_FINGER_C2H2_1"/>
    <property type="match status" value="1"/>
</dbReference>
<evidence type="ECO:0000259" key="2">
    <source>
        <dbReference type="PROSITE" id="PS00028"/>
    </source>
</evidence>
<feature type="compositionally biased region" description="Polar residues" evidence="1">
    <location>
        <begin position="52"/>
        <end position="68"/>
    </location>
</feature>
<dbReference type="RefSeq" id="XP_062637917.1">
    <property type="nucleotide sequence ID" value="XM_062776942.1"/>
</dbReference>
<dbReference type="Pfam" id="PF12511">
    <property type="entry name" value="DUF3716"/>
    <property type="match status" value="1"/>
</dbReference>
<name>A0AAN6ZPH8_9PEZI</name>
<dbReference type="InterPro" id="IPR013087">
    <property type="entry name" value="Znf_C2H2_type"/>
</dbReference>
<reference evidence="3" key="1">
    <citation type="journal article" date="2023" name="Mol. Phylogenet. Evol.">
        <title>Genome-scale phylogeny and comparative genomics of the fungal order Sordariales.</title>
        <authorList>
            <person name="Hensen N."/>
            <person name="Bonometti L."/>
            <person name="Westerberg I."/>
            <person name="Brannstrom I.O."/>
            <person name="Guillou S."/>
            <person name="Cros-Aarteil S."/>
            <person name="Calhoun S."/>
            <person name="Haridas S."/>
            <person name="Kuo A."/>
            <person name="Mondo S."/>
            <person name="Pangilinan J."/>
            <person name="Riley R."/>
            <person name="LaButti K."/>
            <person name="Andreopoulos B."/>
            <person name="Lipzen A."/>
            <person name="Chen C."/>
            <person name="Yan M."/>
            <person name="Daum C."/>
            <person name="Ng V."/>
            <person name="Clum A."/>
            <person name="Steindorff A."/>
            <person name="Ohm R.A."/>
            <person name="Martin F."/>
            <person name="Silar P."/>
            <person name="Natvig D.O."/>
            <person name="Lalanne C."/>
            <person name="Gautier V."/>
            <person name="Ament-Velasquez S.L."/>
            <person name="Kruys A."/>
            <person name="Hutchinson M.I."/>
            <person name="Powell A.J."/>
            <person name="Barry K."/>
            <person name="Miller A.N."/>
            <person name="Grigoriev I.V."/>
            <person name="Debuchy R."/>
            <person name="Gladieux P."/>
            <person name="Hiltunen Thoren M."/>
            <person name="Johannesson H."/>
        </authorList>
    </citation>
    <scope>NUCLEOTIDE SEQUENCE</scope>
    <source>
        <strain evidence="3">CBS 141.50</strain>
    </source>
</reference>
<dbReference type="Proteomes" id="UP001302676">
    <property type="component" value="Unassembled WGS sequence"/>
</dbReference>